<sequence length="383" mass="40433">MAQQPAAPTLSATDKPQEVRIDFAVPTNGETHAAIHLHEAGGATRMYDAASKTVLPAGEKGRAVTLKEPEESGTPARKSLIATGLGGGTFEATVAFRRADDFDWGPTSPRSAPLVRAVPVACGAPLLEPVSSTEMRVHFAVPQGCASGDVCFYEDRASVGRRVACDTCTLMRKGDVTGNTFAMTGGKTIVVKRLSSQISYTVKVNGHNGIGWGPWSPPSKPMKLRDFLPPVPSAPVVDQISSDSARVFCAVLPTCTHATVTFVAVDTGIELAVDHGSGNKLVPLGTAGATASPRAACYKGFVVSGLSADTEYAVAYSQYGGFGWSPSYSPRTKIRTLSSDVIITGTKTREERDEELKRHAVDVDADDDASPEKPAKRGKLEKN</sequence>
<feature type="region of interest" description="Disordered" evidence="1">
    <location>
        <begin position="347"/>
        <end position="383"/>
    </location>
</feature>
<evidence type="ECO:0008006" key="4">
    <source>
        <dbReference type="Google" id="ProtNLM"/>
    </source>
</evidence>
<dbReference type="SUPFAM" id="SSF49265">
    <property type="entry name" value="Fibronectin type III"/>
    <property type="match status" value="1"/>
</dbReference>
<gene>
    <name evidence="2" type="ORF">PECAL_3P23560</name>
</gene>
<dbReference type="InterPro" id="IPR036116">
    <property type="entry name" value="FN3_sf"/>
</dbReference>
<organism evidence="2 3">
    <name type="scientific">Pelagomonas calceolata</name>
    <dbReference type="NCBI Taxonomy" id="35677"/>
    <lineage>
        <taxon>Eukaryota</taxon>
        <taxon>Sar</taxon>
        <taxon>Stramenopiles</taxon>
        <taxon>Ochrophyta</taxon>
        <taxon>Pelagophyceae</taxon>
        <taxon>Pelagomonadales</taxon>
        <taxon>Pelagomonadaceae</taxon>
        <taxon>Pelagomonas</taxon>
    </lineage>
</organism>
<dbReference type="Proteomes" id="UP000789595">
    <property type="component" value="Unassembled WGS sequence"/>
</dbReference>
<comment type="caution">
    <text evidence="2">The sequence shown here is derived from an EMBL/GenBank/DDBJ whole genome shotgun (WGS) entry which is preliminary data.</text>
</comment>
<evidence type="ECO:0000313" key="3">
    <source>
        <dbReference type="Proteomes" id="UP000789595"/>
    </source>
</evidence>
<proteinExistence type="predicted"/>
<reference evidence="2" key="1">
    <citation type="submission" date="2021-11" db="EMBL/GenBank/DDBJ databases">
        <authorList>
            <consortium name="Genoscope - CEA"/>
            <person name="William W."/>
        </authorList>
    </citation>
    <scope>NUCLEOTIDE SEQUENCE</scope>
</reference>
<accession>A0A8J2SI56</accession>
<evidence type="ECO:0000256" key="1">
    <source>
        <dbReference type="SAM" id="MobiDB-lite"/>
    </source>
</evidence>
<name>A0A8J2SI56_9STRA</name>
<dbReference type="Gene3D" id="2.60.40.10">
    <property type="entry name" value="Immunoglobulins"/>
    <property type="match status" value="1"/>
</dbReference>
<protein>
    <recommendedName>
        <fullName evidence="4">Fibronectin type-III domain-containing protein</fullName>
    </recommendedName>
</protein>
<keyword evidence="3" id="KW-1185">Reference proteome</keyword>
<dbReference type="OrthoDB" id="10679093at2759"/>
<dbReference type="EMBL" id="CAKKNE010000003">
    <property type="protein sequence ID" value="CAH0372365.1"/>
    <property type="molecule type" value="Genomic_DNA"/>
</dbReference>
<dbReference type="InterPro" id="IPR013783">
    <property type="entry name" value="Ig-like_fold"/>
</dbReference>
<evidence type="ECO:0000313" key="2">
    <source>
        <dbReference type="EMBL" id="CAH0372365.1"/>
    </source>
</evidence>
<feature type="compositionally biased region" description="Basic and acidic residues" evidence="1">
    <location>
        <begin position="347"/>
        <end position="362"/>
    </location>
</feature>
<dbReference type="AlphaFoldDB" id="A0A8J2SI56"/>
<feature type="compositionally biased region" description="Basic and acidic residues" evidence="1">
    <location>
        <begin position="370"/>
        <end position="383"/>
    </location>
</feature>